<evidence type="ECO:0000256" key="12">
    <source>
        <dbReference type="PIRSR" id="PIRSR627057-2"/>
    </source>
</evidence>
<evidence type="ECO:0000256" key="10">
    <source>
        <dbReference type="ARBA" id="ARBA00023136"/>
    </source>
</evidence>
<evidence type="ECO:0000256" key="4">
    <source>
        <dbReference type="ARBA" id="ARBA00022723"/>
    </source>
</evidence>
<dbReference type="InterPro" id="IPR032456">
    <property type="entry name" value="Peptidase_M48_N"/>
</dbReference>
<evidence type="ECO:0000313" key="18">
    <source>
        <dbReference type="Proteomes" id="UP000070058"/>
    </source>
</evidence>
<feature type="transmembrane region" description="Helical" evidence="14">
    <location>
        <begin position="154"/>
        <end position="173"/>
    </location>
</feature>
<feature type="transmembrane region" description="Helical" evidence="14">
    <location>
        <begin position="333"/>
        <end position="354"/>
    </location>
</feature>
<feature type="transmembrane region" description="Helical" evidence="14">
    <location>
        <begin position="295"/>
        <end position="313"/>
    </location>
</feature>
<name>A0A139SP45_9BACT</name>
<evidence type="ECO:0000256" key="14">
    <source>
        <dbReference type="SAM" id="Phobius"/>
    </source>
</evidence>
<keyword evidence="2 13" id="KW-0645">Protease</keyword>
<keyword evidence="9 13" id="KW-0482">Metalloprotease</keyword>
<keyword evidence="8 14" id="KW-1133">Transmembrane helix</keyword>
<keyword evidence="18" id="KW-1185">Reference proteome</keyword>
<evidence type="ECO:0000256" key="3">
    <source>
        <dbReference type="ARBA" id="ARBA00022692"/>
    </source>
</evidence>
<feature type="transmembrane region" description="Helical" evidence="14">
    <location>
        <begin position="179"/>
        <end position="198"/>
    </location>
</feature>
<feature type="active site" description="Proton donor" evidence="11">
    <location>
        <position position="363"/>
    </location>
</feature>
<dbReference type="OrthoDB" id="9781930at2"/>
<feature type="transmembrane region" description="Helical" evidence="14">
    <location>
        <begin position="6"/>
        <end position="28"/>
    </location>
</feature>
<feature type="domain" description="Peptidase M48" evidence="15">
    <location>
        <begin position="212"/>
        <end position="416"/>
    </location>
</feature>
<organism evidence="17 18">
    <name type="scientific">Cephaloticoccus primus</name>
    <dbReference type="NCBI Taxonomy" id="1548207"/>
    <lineage>
        <taxon>Bacteria</taxon>
        <taxon>Pseudomonadati</taxon>
        <taxon>Verrucomicrobiota</taxon>
        <taxon>Opitutia</taxon>
        <taxon>Opitutales</taxon>
        <taxon>Opitutaceae</taxon>
        <taxon>Cephaloticoccus</taxon>
    </lineage>
</organism>
<dbReference type="AlphaFoldDB" id="A0A139SP45"/>
<sequence>MSPVLLVALGLLVLRLVAEWILAALNCAEVRRHAERPPAAVASIMDEATYRQSVAYTLARSRFGQFSSLYDFFVLALVLVGGVLPALYDTVVSWGGSGAGEAVWTRAAFLLLVGLLLSIPGLPFDWWSQFRLEQRYGFNKATPALWLSDKLKGLLLALVIGFPLLWLLLSLVGWVGRGWWLWGAALLFGLQLLMLVLYPKLILPLFNKLSPLPEGELRERLLAMSERAGFRAAAIEVMDGSKRSGHSNAFFTGFGRFRRIVLFDTLIAQLTPEELEAVLAHEIGHYRRGHIPQRLAVAALTQFGGFALIAWLAQSNWFNPAFGFPLGELAPTLLLFGLLSGGVTFWLSPLGNYFSRKHEYEADAFARDAMGGGEALVSALHKLAQKNLSNLTPHPWYSSFYYSHPTILERERSLRSAQ</sequence>
<dbReference type="PANTHER" id="PTHR10120">
    <property type="entry name" value="CAAX PRENYL PROTEASE 1"/>
    <property type="match status" value="1"/>
</dbReference>
<dbReference type="CDD" id="cd07343">
    <property type="entry name" value="M48A_Zmpste24p_like"/>
    <property type="match status" value="1"/>
</dbReference>
<feature type="domain" description="CAAX prenyl protease 1 N-terminal" evidence="16">
    <location>
        <begin position="30"/>
        <end position="208"/>
    </location>
</feature>
<comment type="caution">
    <text evidence="17">The sequence shown here is derived from an EMBL/GenBank/DDBJ whole genome shotgun (WGS) entry which is preliminary data.</text>
</comment>
<comment type="similarity">
    <text evidence="13">Belongs to the peptidase M48 family.</text>
</comment>
<evidence type="ECO:0000256" key="13">
    <source>
        <dbReference type="RuleBase" id="RU003983"/>
    </source>
</evidence>
<keyword evidence="3 14" id="KW-0812">Transmembrane</keyword>
<evidence type="ECO:0000256" key="6">
    <source>
        <dbReference type="ARBA" id="ARBA00022824"/>
    </source>
</evidence>
<evidence type="ECO:0000256" key="5">
    <source>
        <dbReference type="ARBA" id="ARBA00022801"/>
    </source>
</evidence>
<evidence type="ECO:0000256" key="7">
    <source>
        <dbReference type="ARBA" id="ARBA00022833"/>
    </source>
</evidence>
<gene>
    <name evidence="17" type="ORF">AXK11_00585</name>
</gene>
<dbReference type="InterPro" id="IPR027057">
    <property type="entry name" value="CAXX_Prtase_1"/>
</dbReference>
<evidence type="ECO:0000256" key="9">
    <source>
        <dbReference type="ARBA" id="ARBA00023049"/>
    </source>
</evidence>
<proteinExistence type="inferred from homology"/>
<feature type="binding site" evidence="12">
    <location>
        <position position="359"/>
    </location>
    <ligand>
        <name>Zn(2+)</name>
        <dbReference type="ChEBI" id="CHEBI:29105"/>
        <note>catalytic</note>
    </ligand>
</feature>
<feature type="binding site" evidence="12">
    <location>
        <position position="285"/>
    </location>
    <ligand>
        <name>Zn(2+)</name>
        <dbReference type="ChEBI" id="CHEBI:29105"/>
        <note>catalytic</note>
    </ligand>
</feature>
<keyword evidence="5 13" id="KW-0378">Hydrolase</keyword>
<dbReference type="RefSeq" id="WP_068629710.1">
    <property type="nucleotide sequence ID" value="NZ_LSZQ01000034.1"/>
</dbReference>
<dbReference type="Proteomes" id="UP000070058">
    <property type="component" value="Unassembled WGS sequence"/>
</dbReference>
<dbReference type="Gene3D" id="3.30.2010.10">
    <property type="entry name" value="Metalloproteases ('zincins'), catalytic domain"/>
    <property type="match status" value="1"/>
</dbReference>
<dbReference type="Pfam" id="PF16491">
    <property type="entry name" value="Peptidase_M48_N"/>
    <property type="match status" value="1"/>
</dbReference>
<evidence type="ECO:0000256" key="8">
    <source>
        <dbReference type="ARBA" id="ARBA00022989"/>
    </source>
</evidence>
<protein>
    <submittedName>
        <fullName evidence="17">Peptidase M48</fullName>
    </submittedName>
</protein>
<dbReference type="EMBL" id="LSZQ01000034">
    <property type="protein sequence ID" value="KXU36369.1"/>
    <property type="molecule type" value="Genomic_DNA"/>
</dbReference>
<feature type="transmembrane region" description="Helical" evidence="14">
    <location>
        <begin position="69"/>
        <end position="88"/>
    </location>
</feature>
<evidence type="ECO:0000256" key="11">
    <source>
        <dbReference type="PIRSR" id="PIRSR627057-1"/>
    </source>
</evidence>
<keyword evidence="10 14" id="KW-0472">Membrane</keyword>
<evidence type="ECO:0000259" key="15">
    <source>
        <dbReference type="Pfam" id="PF01435"/>
    </source>
</evidence>
<feature type="binding site" evidence="12">
    <location>
        <position position="281"/>
    </location>
    <ligand>
        <name>Zn(2+)</name>
        <dbReference type="ChEBI" id="CHEBI:29105"/>
        <note>catalytic</note>
    </ligand>
</feature>
<feature type="active site" evidence="11">
    <location>
        <position position="282"/>
    </location>
</feature>
<dbReference type="GO" id="GO:0004222">
    <property type="term" value="F:metalloendopeptidase activity"/>
    <property type="evidence" value="ECO:0007669"/>
    <property type="project" value="InterPro"/>
</dbReference>
<dbReference type="GO" id="GO:0071586">
    <property type="term" value="P:CAAX-box protein processing"/>
    <property type="evidence" value="ECO:0007669"/>
    <property type="project" value="InterPro"/>
</dbReference>
<evidence type="ECO:0000259" key="16">
    <source>
        <dbReference type="Pfam" id="PF16491"/>
    </source>
</evidence>
<dbReference type="STRING" id="1548207.AXK11_00585"/>
<dbReference type="Pfam" id="PF01435">
    <property type="entry name" value="Peptidase_M48"/>
    <property type="match status" value="1"/>
</dbReference>
<comment type="cofactor">
    <cofactor evidence="12 13">
        <name>Zn(2+)</name>
        <dbReference type="ChEBI" id="CHEBI:29105"/>
    </cofactor>
    <text evidence="12 13">Binds 1 zinc ion per subunit.</text>
</comment>
<dbReference type="InterPro" id="IPR001915">
    <property type="entry name" value="Peptidase_M48"/>
</dbReference>
<comment type="subcellular location">
    <subcellularLocation>
        <location evidence="1">Endoplasmic reticulum membrane</location>
        <topology evidence="1">Multi-pass membrane protein</topology>
    </subcellularLocation>
</comment>
<dbReference type="GO" id="GO:0046872">
    <property type="term" value="F:metal ion binding"/>
    <property type="evidence" value="ECO:0007669"/>
    <property type="project" value="UniProtKB-KW"/>
</dbReference>
<feature type="transmembrane region" description="Helical" evidence="14">
    <location>
        <begin position="108"/>
        <end position="127"/>
    </location>
</feature>
<keyword evidence="4 12" id="KW-0479">Metal-binding</keyword>
<reference evidence="18" key="1">
    <citation type="submission" date="2016-02" db="EMBL/GenBank/DDBJ databases">
        <authorList>
            <person name="Sanders J.G."/>
            <person name="Lin J.Y."/>
            <person name="Wertz J.T."/>
            <person name="Russell J.A."/>
            <person name="Moreau C.S."/>
            <person name="Powell S."/>
        </authorList>
    </citation>
    <scope>NUCLEOTIDE SEQUENCE [LARGE SCALE GENOMIC DNA]</scope>
    <source>
        <strain evidence="18">CAG34</strain>
    </source>
</reference>
<dbReference type="FunFam" id="3.30.2010.10:FF:000002">
    <property type="entry name" value="CAAX prenyl protease"/>
    <property type="match status" value="1"/>
</dbReference>
<keyword evidence="7 12" id="KW-0862">Zinc</keyword>
<keyword evidence="6" id="KW-0256">Endoplasmic reticulum</keyword>
<evidence type="ECO:0000256" key="2">
    <source>
        <dbReference type="ARBA" id="ARBA00022670"/>
    </source>
</evidence>
<evidence type="ECO:0000313" key="17">
    <source>
        <dbReference type="EMBL" id="KXU36369.1"/>
    </source>
</evidence>
<accession>A0A139SP45</accession>
<evidence type="ECO:0000256" key="1">
    <source>
        <dbReference type="ARBA" id="ARBA00004477"/>
    </source>
</evidence>